<feature type="compositionally biased region" description="Polar residues" evidence="1">
    <location>
        <begin position="79"/>
        <end position="97"/>
    </location>
</feature>
<protein>
    <submittedName>
        <fullName evidence="2">Uncharacterized protein</fullName>
    </submittedName>
</protein>
<feature type="compositionally biased region" description="Pro residues" evidence="1">
    <location>
        <begin position="261"/>
        <end position="274"/>
    </location>
</feature>
<comment type="caution">
    <text evidence="2">The sequence shown here is derived from an EMBL/GenBank/DDBJ whole genome shotgun (WGS) entry which is preliminary data.</text>
</comment>
<dbReference type="EMBL" id="JBHGVX010000005">
    <property type="protein sequence ID" value="KAL1795782.1"/>
    <property type="molecule type" value="Genomic_DNA"/>
</dbReference>
<dbReference type="GeneID" id="96086328"/>
<feature type="region of interest" description="Disordered" evidence="1">
    <location>
        <begin position="260"/>
        <end position="299"/>
    </location>
</feature>
<feature type="compositionally biased region" description="Basic and acidic residues" evidence="1">
    <location>
        <begin position="39"/>
        <end position="48"/>
    </location>
</feature>
<organism evidence="2 3">
    <name type="scientific">Alternaria dauci</name>
    <dbReference type="NCBI Taxonomy" id="48095"/>
    <lineage>
        <taxon>Eukaryota</taxon>
        <taxon>Fungi</taxon>
        <taxon>Dikarya</taxon>
        <taxon>Ascomycota</taxon>
        <taxon>Pezizomycotina</taxon>
        <taxon>Dothideomycetes</taxon>
        <taxon>Pleosporomycetidae</taxon>
        <taxon>Pleosporales</taxon>
        <taxon>Pleosporineae</taxon>
        <taxon>Pleosporaceae</taxon>
        <taxon>Alternaria</taxon>
        <taxon>Alternaria sect. Porri</taxon>
    </lineage>
</organism>
<keyword evidence="3" id="KW-1185">Reference proteome</keyword>
<gene>
    <name evidence="2" type="ORF">ACET3X_006006</name>
</gene>
<feature type="region of interest" description="Disordered" evidence="1">
    <location>
        <begin position="1"/>
        <end position="113"/>
    </location>
</feature>
<reference evidence="2 3" key="1">
    <citation type="submission" date="2024-09" db="EMBL/GenBank/DDBJ databases">
        <title>T2T genomes of carrot and Alternaria dauci and their utility for understanding host-pathogen interaction during carrot leaf blight disease.</title>
        <authorList>
            <person name="Liu W."/>
            <person name="Xu S."/>
            <person name="Ou C."/>
            <person name="Liu X."/>
            <person name="Zhuang F."/>
            <person name="Deng X.W."/>
        </authorList>
    </citation>
    <scope>NUCLEOTIDE SEQUENCE [LARGE SCALE GENOMIC DNA]</scope>
    <source>
        <strain evidence="2 3">A2016</strain>
    </source>
</reference>
<feature type="region of interest" description="Disordered" evidence="1">
    <location>
        <begin position="334"/>
        <end position="368"/>
    </location>
</feature>
<dbReference type="Proteomes" id="UP001578633">
    <property type="component" value="Chromosome 5"/>
</dbReference>
<sequence length="425" mass="46769">MPVTRAAAQAMGDEGDESTQPRASRFKEHTNTNSSIRPPPDELWKDIGIEELIEQFNEENSKPPTSRKSSANRVPRLPKSSSRAASGSATPSDSGVVTSVHGPPATPSEGTYARLQRAFASMFGSVLGKRKAGATDAERERDQHLQILEERKRAAEIAYHEARDRGLLPTPKVFVRPAMRSRQVGTPSQPVAAKKMQLGLTAAMVEAATPVRTPRTPTLRHTPSKKDLYKQKKLTKRVSDLEYKLASARKELQTVLYNDVPPVPRIPDFAPPTPDVTQSENERRSQSATPVTEAPQSIGRIVKKRKAVIHDSDGEYKPTYTDSEADFDLLSAHSASEADVPERSTKRAKSIKSPKSPASKSPRRASSRLVKRFSRNNLRNEEPVRVVPDGMNVPHVPSIPRDMETKGNKVKVSDDGFGGLGHEIF</sequence>
<proteinExistence type="predicted"/>
<dbReference type="RefSeq" id="XP_069306366.1">
    <property type="nucleotide sequence ID" value="XM_069452170.1"/>
</dbReference>
<evidence type="ECO:0000313" key="2">
    <source>
        <dbReference type="EMBL" id="KAL1795782.1"/>
    </source>
</evidence>
<feature type="region of interest" description="Disordered" evidence="1">
    <location>
        <begin position="387"/>
        <end position="414"/>
    </location>
</feature>
<feature type="compositionally biased region" description="Basic and acidic residues" evidence="1">
    <location>
        <begin position="401"/>
        <end position="414"/>
    </location>
</feature>
<evidence type="ECO:0000313" key="3">
    <source>
        <dbReference type="Proteomes" id="UP001578633"/>
    </source>
</evidence>
<evidence type="ECO:0000256" key="1">
    <source>
        <dbReference type="SAM" id="MobiDB-lite"/>
    </source>
</evidence>
<feature type="compositionally biased region" description="Polar residues" evidence="1">
    <location>
        <begin position="62"/>
        <end position="72"/>
    </location>
</feature>
<name>A0ABR3UHR9_9PLEO</name>
<accession>A0ABR3UHR9</accession>